<evidence type="ECO:0000259" key="2">
    <source>
        <dbReference type="Pfam" id="PF20469"/>
    </source>
</evidence>
<dbReference type="Gene3D" id="3.40.50.300">
    <property type="entry name" value="P-loop containing nucleotide triphosphate hydrolases"/>
    <property type="match status" value="2"/>
</dbReference>
<reference evidence="3 4" key="1">
    <citation type="submission" date="2013-09" db="EMBL/GenBank/DDBJ databases">
        <authorList>
            <person name="Zeng Z."/>
            <person name="Chen C."/>
        </authorList>
    </citation>
    <scope>NUCLEOTIDE SEQUENCE [LARGE SCALE GENOMIC DNA]</scope>
    <source>
        <strain evidence="3 4">F44-8</strain>
    </source>
</reference>
<organism evidence="3 4">
    <name type="scientific">Flavobacterium beibuense F44-8</name>
    <dbReference type="NCBI Taxonomy" id="1406840"/>
    <lineage>
        <taxon>Bacteria</taxon>
        <taxon>Pseudomonadati</taxon>
        <taxon>Bacteroidota</taxon>
        <taxon>Flavobacteriia</taxon>
        <taxon>Flavobacteriales</taxon>
        <taxon>Flavobacteriaceae</taxon>
        <taxon>Flavobacterium</taxon>
    </lineage>
</organism>
<gene>
    <name evidence="3" type="ORF">Q763_12215</name>
</gene>
<feature type="domain" description="Endonuclease GajA/Old nuclease/RecF-like AAA" evidence="1">
    <location>
        <begin position="1"/>
        <end position="402"/>
    </location>
</feature>
<dbReference type="Pfam" id="PF20469">
    <property type="entry name" value="OLD-like_TOPRIM"/>
    <property type="match status" value="1"/>
</dbReference>
<dbReference type="Pfam" id="PF13175">
    <property type="entry name" value="AAA_15"/>
    <property type="match status" value="1"/>
</dbReference>
<comment type="caution">
    <text evidence="3">The sequence shown here is derived from an EMBL/GenBank/DDBJ whole genome shotgun (WGS) entry which is preliminary data.</text>
</comment>
<dbReference type="InterPro" id="IPR051396">
    <property type="entry name" value="Bact_Antivir_Def_Nuclease"/>
</dbReference>
<evidence type="ECO:0000259" key="1">
    <source>
        <dbReference type="Pfam" id="PF13175"/>
    </source>
</evidence>
<evidence type="ECO:0000313" key="4">
    <source>
        <dbReference type="Proteomes" id="UP000030129"/>
    </source>
</evidence>
<protein>
    <submittedName>
        <fullName evidence="3">Uncharacterized protein</fullName>
    </submittedName>
</protein>
<dbReference type="PANTHER" id="PTHR43581">
    <property type="entry name" value="ATP/GTP PHOSPHATASE"/>
    <property type="match status" value="1"/>
</dbReference>
<keyword evidence="4" id="KW-1185">Reference proteome</keyword>
<dbReference type="RefSeq" id="WP_035134577.1">
    <property type="nucleotide sequence ID" value="NZ_JRLV01000014.1"/>
</dbReference>
<dbReference type="PANTHER" id="PTHR43581:SF4">
    <property type="entry name" value="ATP_GTP PHOSPHATASE"/>
    <property type="match status" value="1"/>
</dbReference>
<dbReference type="InterPro" id="IPR041685">
    <property type="entry name" value="AAA_GajA/Old/RecF-like"/>
</dbReference>
<proteinExistence type="predicted"/>
<dbReference type="SUPFAM" id="SSF52540">
    <property type="entry name" value="P-loop containing nucleoside triphosphate hydrolases"/>
    <property type="match status" value="1"/>
</dbReference>
<dbReference type="STRING" id="1406840.Q763_12215"/>
<dbReference type="eggNOG" id="COG3593">
    <property type="taxonomic scope" value="Bacteria"/>
</dbReference>
<evidence type="ECO:0000313" key="3">
    <source>
        <dbReference type="EMBL" id="KGO79961.1"/>
    </source>
</evidence>
<dbReference type="InterPro" id="IPR027417">
    <property type="entry name" value="P-loop_NTPase"/>
</dbReference>
<dbReference type="InterPro" id="IPR034139">
    <property type="entry name" value="TOPRIM_OLD"/>
</dbReference>
<dbReference type="Proteomes" id="UP000030129">
    <property type="component" value="Unassembled WGS sequence"/>
</dbReference>
<dbReference type="AlphaFoldDB" id="A0A0A2LL03"/>
<accession>A0A0A2LL03</accession>
<sequence length="647" mass="73607">MHLNKLIIINYRSCQKVQIEFENNEPNILIGINDSGKSSILKAAELLFMDKPVFSFIKDNSAKNDLSNTTLLEEELQAIIEQNNLPNFSYDGRQCLVIAKLDIAENELTQEFLQTLSATARWSLESNDSNFLWIAKVFDTNNNSTKSYVVLNDFDIGEANYLAAHALTSTQLTRLVADMAIPPELLQNENNAGPLSNIEKVRAIYQVRQPTPIWQEFKFEKADKNLLPTFRYLDWNCSLDEIKSLAADAMDGLVEEHLAPLKVQARGTAQIVTAGINEKLEEIQTIIGADFPNITAIKTKVYIDVKESITDIVINKANADGDIHLDAQGEGIKRQIWFAMIKAAAIITANELEHNHNKFIWAFDEPETHLYPTAQRQLFEIIRNISSGNVQTILSTHSTIFIDRTKLNAITGTIQDGNGYTELYGIDDIDAVYENLDIRNSDFLFFNKFLVIEGDTEAYLIPKLYKIWIGHLPEEDNVQIINIKGKDKWLEAKQILESIFRNFKKDVNNLVFLFDNDASYKIGGDAVTENMFFVGIQDIEDSIDSNVWVSICNEKLAEWELTVSIEEIEELKASIPNDRFANNNEKFYPKLQKLLKDKVREHLQNPITYNILSDKGSDSGEMILRYIENAGMINQRIIDAFNRLNSN</sequence>
<dbReference type="EMBL" id="JRLV01000014">
    <property type="protein sequence ID" value="KGO79961.1"/>
    <property type="molecule type" value="Genomic_DNA"/>
</dbReference>
<feature type="domain" description="OLD protein-like TOPRIM" evidence="2">
    <location>
        <begin position="444"/>
        <end position="499"/>
    </location>
</feature>
<name>A0A0A2LL03_9FLAO</name>